<dbReference type="Proteomes" id="UP001305928">
    <property type="component" value="Chromosome"/>
</dbReference>
<dbReference type="InterPro" id="IPR001670">
    <property type="entry name" value="ADH_Fe/GldA"/>
</dbReference>
<comment type="similarity">
    <text evidence="2">Belongs to the iron-containing alcohol dehydrogenase family.</text>
</comment>
<evidence type="ECO:0000256" key="1">
    <source>
        <dbReference type="ARBA" id="ARBA00001962"/>
    </source>
</evidence>
<protein>
    <submittedName>
        <fullName evidence="7">Iron-containing alcohol dehydrogenase</fullName>
    </submittedName>
</protein>
<dbReference type="Gene3D" id="3.40.50.1970">
    <property type="match status" value="1"/>
</dbReference>
<comment type="cofactor">
    <cofactor evidence="1">
        <name>Fe cation</name>
        <dbReference type="ChEBI" id="CHEBI:24875"/>
    </cofactor>
</comment>
<sequence length="385" mass="41070">MSTQVILPRILQIGENASQDIPVVMANLGCKRPLIITDKMMVKLGYAAAIQQRLAAHDIQAEVFDETVPEPTVASIQAGVAKARNGDYDCIIALGGGSPIDSAKAIAILAKHGGEMRDYRFPRIVVESGLPIIAVPTTAGTGSEVTRVTIIADEKTDEKMLCVGIGFMPVAALIDFSLTLSLPARITADTGIDALTHAMEAYVSKKASLYSDSQALEAMRLIAPNLRRAYHDGADKAAREAMMLGSTLAGVAFSNASVALVHGMSRPIGAHFHVPHGLSNAMLLPTVTEYSIPTAAARYADCARAMGVASAQDSIDVANDKLLAELRALNDELQVPTPAQFGIDRQHFFDQLQVMAEQALASGSPNNNPRVPSAEEIIELYKQLW</sequence>
<organism evidence="7 8">
    <name type="scientific">Pseudomonas benzenivorans</name>
    <dbReference type="NCBI Taxonomy" id="556533"/>
    <lineage>
        <taxon>Bacteria</taxon>
        <taxon>Pseudomonadati</taxon>
        <taxon>Pseudomonadota</taxon>
        <taxon>Gammaproteobacteria</taxon>
        <taxon>Pseudomonadales</taxon>
        <taxon>Pseudomonadaceae</taxon>
        <taxon>Pseudomonas</taxon>
    </lineage>
</organism>
<dbReference type="SUPFAM" id="SSF56796">
    <property type="entry name" value="Dehydroquinate synthase-like"/>
    <property type="match status" value="1"/>
</dbReference>
<reference evidence="7 8" key="1">
    <citation type="submission" date="2023-11" db="EMBL/GenBank/DDBJ databases">
        <title>Complete genome of Pseudomonas benzenivorans BA3361.</title>
        <authorList>
            <person name="Shin S.Y."/>
            <person name="Song J."/>
            <person name="Kang H."/>
        </authorList>
    </citation>
    <scope>NUCLEOTIDE SEQUENCE [LARGE SCALE GENOMIC DNA]</scope>
    <source>
        <strain evidence="7 8">HNIBRBA3361</strain>
    </source>
</reference>
<feature type="domain" description="Alcohol dehydrogenase iron-type/glycerol dehydrogenase GldA" evidence="5">
    <location>
        <begin position="9"/>
        <end position="175"/>
    </location>
</feature>
<evidence type="ECO:0000313" key="8">
    <source>
        <dbReference type="Proteomes" id="UP001305928"/>
    </source>
</evidence>
<keyword evidence="4" id="KW-0520">NAD</keyword>
<accession>A0ABZ0PXH0</accession>
<dbReference type="InterPro" id="IPR056798">
    <property type="entry name" value="ADH_Fe_C"/>
</dbReference>
<feature type="domain" description="Fe-containing alcohol dehydrogenase-like C-terminal" evidence="6">
    <location>
        <begin position="187"/>
        <end position="384"/>
    </location>
</feature>
<evidence type="ECO:0000259" key="5">
    <source>
        <dbReference type="Pfam" id="PF00465"/>
    </source>
</evidence>
<dbReference type="Pfam" id="PF00465">
    <property type="entry name" value="Fe-ADH"/>
    <property type="match status" value="1"/>
</dbReference>
<dbReference type="PANTHER" id="PTHR11496">
    <property type="entry name" value="ALCOHOL DEHYDROGENASE"/>
    <property type="match status" value="1"/>
</dbReference>
<evidence type="ECO:0000256" key="2">
    <source>
        <dbReference type="ARBA" id="ARBA00007358"/>
    </source>
</evidence>
<dbReference type="PANTHER" id="PTHR11496:SF102">
    <property type="entry name" value="ALCOHOL DEHYDROGENASE 4"/>
    <property type="match status" value="1"/>
</dbReference>
<proteinExistence type="inferred from homology"/>
<dbReference type="PROSITE" id="PS00913">
    <property type="entry name" value="ADH_IRON_1"/>
    <property type="match status" value="1"/>
</dbReference>
<dbReference type="Pfam" id="PF25137">
    <property type="entry name" value="ADH_Fe_C"/>
    <property type="match status" value="1"/>
</dbReference>
<gene>
    <name evidence="7" type="ORF">SBP02_03635</name>
</gene>
<name>A0ABZ0PXH0_9PSED</name>
<dbReference type="Gene3D" id="1.20.1090.10">
    <property type="entry name" value="Dehydroquinate synthase-like - alpha domain"/>
    <property type="match status" value="1"/>
</dbReference>
<evidence type="ECO:0000259" key="6">
    <source>
        <dbReference type="Pfam" id="PF25137"/>
    </source>
</evidence>
<evidence type="ECO:0000313" key="7">
    <source>
        <dbReference type="EMBL" id="WPC05867.1"/>
    </source>
</evidence>
<evidence type="ECO:0000256" key="3">
    <source>
        <dbReference type="ARBA" id="ARBA00023002"/>
    </source>
</evidence>
<dbReference type="RefSeq" id="WP_318645054.1">
    <property type="nucleotide sequence ID" value="NZ_CP137892.1"/>
</dbReference>
<dbReference type="EMBL" id="CP137892">
    <property type="protein sequence ID" value="WPC05867.1"/>
    <property type="molecule type" value="Genomic_DNA"/>
</dbReference>
<dbReference type="InterPro" id="IPR039697">
    <property type="entry name" value="Alcohol_dehydrogenase_Fe"/>
</dbReference>
<keyword evidence="8" id="KW-1185">Reference proteome</keyword>
<keyword evidence="3" id="KW-0560">Oxidoreductase</keyword>
<dbReference type="CDD" id="cd08194">
    <property type="entry name" value="Fe-ADH-like"/>
    <property type="match status" value="1"/>
</dbReference>
<dbReference type="InterPro" id="IPR018211">
    <property type="entry name" value="ADH_Fe_CS"/>
</dbReference>
<evidence type="ECO:0000256" key="4">
    <source>
        <dbReference type="ARBA" id="ARBA00023027"/>
    </source>
</evidence>